<sequence>MLRPALGSPAQERHGPVRAGPEEATEMVRGLEQLCCGERLRELGVFSLEKRRLWGELISAFQYLKGAYKKDGERLFSRVCSDGTRGNGFNLKEDRFRLDIGKKCFTMRVVRHWNRLPRQVVDAPSLEVSKGPKCLQIQVLSALLPPCPIGSSPLHPLAAWRQVPALQPLLELEHGWGGPFVPKEH</sequence>
<reference evidence="2 3" key="1">
    <citation type="journal article" date="2023" name="J. Hered.">
        <title>Chromosome-level genome of the wood stork (Mycteria americana) provides insight into avian chromosome evolution.</title>
        <authorList>
            <person name="Flamio R. Jr."/>
            <person name="Ramstad K.M."/>
        </authorList>
    </citation>
    <scope>NUCLEOTIDE SEQUENCE [LARGE SCALE GENOMIC DNA]</scope>
    <source>
        <strain evidence="2">JAX WOST 10</strain>
    </source>
</reference>
<accession>A0AAN7MRS0</accession>
<evidence type="ECO:0000313" key="3">
    <source>
        <dbReference type="Proteomes" id="UP001333110"/>
    </source>
</evidence>
<keyword evidence="3" id="KW-1185">Reference proteome</keyword>
<organism evidence="2 3">
    <name type="scientific">Mycteria americana</name>
    <name type="common">Wood stork</name>
    <dbReference type="NCBI Taxonomy" id="33587"/>
    <lineage>
        <taxon>Eukaryota</taxon>
        <taxon>Metazoa</taxon>
        <taxon>Chordata</taxon>
        <taxon>Craniata</taxon>
        <taxon>Vertebrata</taxon>
        <taxon>Euteleostomi</taxon>
        <taxon>Archelosauria</taxon>
        <taxon>Archosauria</taxon>
        <taxon>Dinosauria</taxon>
        <taxon>Saurischia</taxon>
        <taxon>Theropoda</taxon>
        <taxon>Coelurosauria</taxon>
        <taxon>Aves</taxon>
        <taxon>Neognathae</taxon>
        <taxon>Neoaves</taxon>
        <taxon>Aequornithes</taxon>
        <taxon>Ciconiiformes</taxon>
        <taxon>Ciconiidae</taxon>
        <taxon>Mycteria</taxon>
    </lineage>
</organism>
<dbReference type="Proteomes" id="UP001333110">
    <property type="component" value="Unassembled WGS sequence"/>
</dbReference>
<comment type="caution">
    <text evidence="2">The sequence shown here is derived from an EMBL/GenBank/DDBJ whole genome shotgun (WGS) entry which is preliminary data.</text>
</comment>
<feature type="region of interest" description="Disordered" evidence="1">
    <location>
        <begin position="1"/>
        <end position="20"/>
    </location>
</feature>
<evidence type="ECO:0000313" key="2">
    <source>
        <dbReference type="EMBL" id="KAK4814738.1"/>
    </source>
</evidence>
<dbReference type="AlphaFoldDB" id="A0AAN7MRS0"/>
<dbReference type="EMBL" id="JAUNZN010000011">
    <property type="protein sequence ID" value="KAK4814738.1"/>
    <property type="molecule type" value="Genomic_DNA"/>
</dbReference>
<evidence type="ECO:0000256" key="1">
    <source>
        <dbReference type="SAM" id="MobiDB-lite"/>
    </source>
</evidence>
<protein>
    <submittedName>
        <fullName evidence="2">Uncharacterized protein</fullName>
    </submittedName>
</protein>
<gene>
    <name evidence="2" type="ORF">QYF61_026715</name>
</gene>
<proteinExistence type="predicted"/>
<name>A0AAN7MRS0_MYCAM</name>